<evidence type="ECO:0000256" key="2">
    <source>
        <dbReference type="ARBA" id="ARBA00022475"/>
    </source>
</evidence>
<keyword evidence="2 11" id="KW-1003">Cell membrane</keyword>
<keyword evidence="9 11" id="KW-0406">Ion transport</keyword>
<proteinExistence type="inferred from homology"/>
<dbReference type="OrthoDB" id="9809491at2"/>
<dbReference type="AlphaFoldDB" id="I3E0A6"/>
<protein>
    <recommendedName>
        <fullName evidence="11">Potassium-transporting ATPase KdpC subunit</fullName>
    </recommendedName>
    <alternativeName>
        <fullName evidence="11">ATP phosphohydrolase [potassium-transporting] C chain</fullName>
    </alternativeName>
    <alternativeName>
        <fullName evidence="11">Potassium-binding and translocating subunit C</fullName>
    </alternativeName>
    <alternativeName>
        <fullName evidence="11">Potassium-translocating ATPase C chain</fullName>
    </alternativeName>
</protein>
<evidence type="ECO:0000256" key="10">
    <source>
        <dbReference type="ARBA" id="ARBA00023136"/>
    </source>
</evidence>
<dbReference type="NCBIfam" id="NF001454">
    <property type="entry name" value="PRK00315.1"/>
    <property type="match status" value="1"/>
</dbReference>
<evidence type="ECO:0000256" key="9">
    <source>
        <dbReference type="ARBA" id="ARBA00023065"/>
    </source>
</evidence>
<dbReference type="InterPro" id="IPR003820">
    <property type="entry name" value="KdpC"/>
</dbReference>
<dbReference type="STRING" id="997296.PB1_06167"/>
<dbReference type="NCBIfam" id="TIGR00681">
    <property type="entry name" value="kdpC"/>
    <property type="match status" value="1"/>
</dbReference>
<comment type="caution">
    <text evidence="12">The sequence shown here is derived from an EMBL/GenBank/DDBJ whole genome shotgun (WGS) entry which is preliminary data.</text>
</comment>
<comment type="subcellular location">
    <subcellularLocation>
        <location evidence="11">Cell membrane</location>
        <topology evidence="11">Single-pass membrane protein</topology>
    </subcellularLocation>
</comment>
<dbReference type="Pfam" id="PF02669">
    <property type="entry name" value="KdpC"/>
    <property type="match status" value="1"/>
</dbReference>
<comment type="similarity">
    <text evidence="11">Belongs to the KdpC family.</text>
</comment>
<dbReference type="PANTHER" id="PTHR30042:SF2">
    <property type="entry name" value="POTASSIUM-TRANSPORTING ATPASE KDPC SUBUNIT"/>
    <property type="match status" value="1"/>
</dbReference>
<evidence type="ECO:0000256" key="11">
    <source>
        <dbReference type="HAMAP-Rule" id="MF_00276"/>
    </source>
</evidence>
<evidence type="ECO:0000313" key="12">
    <source>
        <dbReference type="EMBL" id="EIJ79927.1"/>
    </source>
</evidence>
<evidence type="ECO:0000256" key="3">
    <source>
        <dbReference type="ARBA" id="ARBA00022538"/>
    </source>
</evidence>
<organism evidence="12 13">
    <name type="scientific">Bacillus methanolicus PB1</name>
    <dbReference type="NCBI Taxonomy" id="997296"/>
    <lineage>
        <taxon>Bacteria</taxon>
        <taxon>Bacillati</taxon>
        <taxon>Bacillota</taxon>
        <taxon>Bacilli</taxon>
        <taxon>Bacillales</taxon>
        <taxon>Bacillaceae</taxon>
        <taxon>Bacillus</taxon>
    </lineage>
</organism>
<dbReference type="EMBL" id="AFEU01000002">
    <property type="protein sequence ID" value="EIJ79927.1"/>
    <property type="molecule type" value="Genomic_DNA"/>
</dbReference>
<evidence type="ECO:0000256" key="4">
    <source>
        <dbReference type="ARBA" id="ARBA00022692"/>
    </source>
</evidence>
<dbReference type="PANTHER" id="PTHR30042">
    <property type="entry name" value="POTASSIUM-TRANSPORTING ATPASE C CHAIN"/>
    <property type="match status" value="1"/>
</dbReference>
<keyword evidence="10 11" id="KW-0472">Membrane</keyword>
<reference evidence="12 13" key="1">
    <citation type="journal article" date="2012" name="Appl. Environ. Microbiol.">
        <title>Genome Sequence of Thermotolerant Bacillus methanolicus: Features and Regulation Related to Methylotrophy and Production of L-Lysine and L-Glutamate from Methanol.</title>
        <authorList>
            <person name="Heggeset T.M."/>
            <person name="Krog A."/>
            <person name="Balzer S."/>
            <person name="Wentzel A."/>
            <person name="Ellingsen T.E."/>
            <person name="Brautaset T."/>
        </authorList>
    </citation>
    <scope>NUCLEOTIDE SEQUENCE [LARGE SCALE GENOMIC DNA]</scope>
    <source>
        <strain evidence="12 13">PB1</strain>
    </source>
</reference>
<dbReference type="GO" id="GO:0005886">
    <property type="term" value="C:plasma membrane"/>
    <property type="evidence" value="ECO:0007669"/>
    <property type="project" value="UniProtKB-SubCell"/>
</dbReference>
<evidence type="ECO:0000256" key="8">
    <source>
        <dbReference type="ARBA" id="ARBA00022989"/>
    </source>
</evidence>
<keyword evidence="8 11" id="KW-1133">Transmembrane helix</keyword>
<sequence>MLKNLRISIVLLLICGVVYPFAMTGISKLFMPAKAEGSLINEKGNVIGSELIGQMFTNPNSFRGRVSSIEYNAAGSGSSNYAPSNKEMIERTKQDIEAFLAANPNIKREDIPADLLTNSGSGLDPHISPMAAKIQVPRIADARGISEEQLYNLIAENTEGRQYGIFGEPRVNVLKLNLALDRMK</sequence>
<evidence type="ECO:0000256" key="7">
    <source>
        <dbReference type="ARBA" id="ARBA00022958"/>
    </source>
</evidence>
<keyword evidence="4 11" id="KW-0812">Transmembrane</keyword>
<dbReference type="Proteomes" id="UP000010523">
    <property type="component" value="Unassembled WGS sequence"/>
</dbReference>
<gene>
    <name evidence="11" type="primary">kdpC</name>
    <name evidence="12" type="ORF">PB1_06167</name>
</gene>
<evidence type="ECO:0000256" key="6">
    <source>
        <dbReference type="ARBA" id="ARBA00022840"/>
    </source>
</evidence>
<name>I3E0A6_BACMT</name>
<accession>I3E0A6</accession>
<keyword evidence="1 11" id="KW-0813">Transport</keyword>
<dbReference type="PIRSF" id="PIRSF001296">
    <property type="entry name" value="K_ATPase_KdpC"/>
    <property type="match status" value="1"/>
</dbReference>
<dbReference type="eggNOG" id="COG2156">
    <property type="taxonomic scope" value="Bacteria"/>
</dbReference>
<dbReference type="GO" id="GO:0008556">
    <property type="term" value="F:P-type potassium transmembrane transporter activity"/>
    <property type="evidence" value="ECO:0007669"/>
    <property type="project" value="InterPro"/>
</dbReference>
<keyword evidence="3 11" id="KW-0633">Potassium transport</keyword>
<evidence type="ECO:0000256" key="1">
    <source>
        <dbReference type="ARBA" id="ARBA00022448"/>
    </source>
</evidence>
<keyword evidence="7 11" id="KW-0630">Potassium</keyword>
<comment type="function">
    <text evidence="11">Part of the high-affinity ATP-driven potassium transport (or Kdp) system, which catalyzes the hydrolysis of ATP coupled with the electrogenic transport of potassium into the cytoplasm. This subunit acts as a catalytic chaperone that increases the ATP-binding affinity of the ATP-hydrolyzing subunit KdpB by the formation of a transient KdpB/KdpC/ATP ternary complex.</text>
</comment>
<comment type="subunit">
    <text evidence="11">The system is composed of three essential subunits: KdpA, KdpB and KdpC.</text>
</comment>
<dbReference type="GO" id="GO:0005524">
    <property type="term" value="F:ATP binding"/>
    <property type="evidence" value="ECO:0007669"/>
    <property type="project" value="UniProtKB-UniRule"/>
</dbReference>
<evidence type="ECO:0000313" key="13">
    <source>
        <dbReference type="Proteomes" id="UP000010523"/>
    </source>
</evidence>
<dbReference type="RefSeq" id="WP_003351326.1">
    <property type="nucleotide sequence ID" value="NZ_AFEU01000002.1"/>
</dbReference>
<evidence type="ECO:0000256" key="5">
    <source>
        <dbReference type="ARBA" id="ARBA00022741"/>
    </source>
</evidence>
<dbReference type="PATRIC" id="fig|997296.3.peg.1315"/>
<keyword evidence="13" id="KW-1185">Reference proteome</keyword>
<keyword evidence="5 11" id="KW-0547">Nucleotide-binding</keyword>
<keyword evidence="6 11" id="KW-0067">ATP-binding</keyword>
<dbReference type="HAMAP" id="MF_00276">
    <property type="entry name" value="KdpC"/>
    <property type="match status" value="1"/>
</dbReference>